<reference evidence="6 7" key="1">
    <citation type="submission" date="2019-12" db="EMBL/GenBank/DDBJ databases">
        <authorList>
            <person name="Zhang Y.-J."/>
        </authorList>
    </citation>
    <scope>NUCLEOTIDE SEQUENCE [LARGE SCALE GENOMIC DNA]</scope>
    <source>
        <strain evidence="6 7">H18S-6</strain>
    </source>
</reference>
<feature type="transmembrane region" description="Helical" evidence="5">
    <location>
        <begin position="88"/>
        <end position="109"/>
    </location>
</feature>
<gene>
    <name evidence="6" type="ORF">GP644_13845</name>
</gene>
<evidence type="ECO:0000256" key="1">
    <source>
        <dbReference type="ARBA" id="ARBA00004370"/>
    </source>
</evidence>
<dbReference type="InterPro" id="IPR001129">
    <property type="entry name" value="Membr-assoc_MAPEG"/>
</dbReference>
<protein>
    <submittedName>
        <fullName evidence="6">MAPEG family protein</fullName>
    </submittedName>
</protein>
<dbReference type="InterPro" id="IPR023352">
    <property type="entry name" value="MAPEG-like_dom_sf"/>
</dbReference>
<dbReference type="Proteomes" id="UP000441586">
    <property type="component" value="Unassembled WGS sequence"/>
</dbReference>
<proteinExistence type="predicted"/>
<comment type="subcellular location">
    <subcellularLocation>
        <location evidence="1">Membrane</location>
    </subcellularLocation>
</comment>
<evidence type="ECO:0000313" key="7">
    <source>
        <dbReference type="Proteomes" id="UP000441586"/>
    </source>
</evidence>
<keyword evidence="2 5" id="KW-0812">Transmembrane</keyword>
<keyword evidence="3 5" id="KW-1133">Transmembrane helix</keyword>
<evidence type="ECO:0000313" key="6">
    <source>
        <dbReference type="EMBL" id="KAE9628845.1"/>
    </source>
</evidence>
<evidence type="ECO:0000256" key="3">
    <source>
        <dbReference type="ARBA" id="ARBA00022989"/>
    </source>
</evidence>
<sequence length="143" mass="15422">MERPMPELVAAYSVALISLLVFVLVVLLQSALVGAAKAKANMTPGSNPEPDYDNSVYRLNRSHQNGIEIMPAVAVGVFACILTGVSAWWVNLLMVLFLVLRLIYVLIYAQNVGKATQGARTFVFVAGWAMVVALCVLSILALV</sequence>
<dbReference type="SUPFAM" id="SSF161084">
    <property type="entry name" value="MAPEG domain-like"/>
    <property type="match status" value="1"/>
</dbReference>
<comment type="caution">
    <text evidence="6">The sequence shown here is derived from an EMBL/GenBank/DDBJ whole genome shotgun (WGS) entry which is preliminary data.</text>
</comment>
<dbReference type="EMBL" id="WSFO01000008">
    <property type="protein sequence ID" value="KAE9628845.1"/>
    <property type="molecule type" value="Genomic_DNA"/>
</dbReference>
<evidence type="ECO:0000256" key="5">
    <source>
        <dbReference type="SAM" id="Phobius"/>
    </source>
</evidence>
<dbReference type="AlphaFoldDB" id="A0A6A4RHU4"/>
<accession>A0A6A4RHU4</accession>
<name>A0A6A4RHU4_9RHOB</name>
<dbReference type="Pfam" id="PF01124">
    <property type="entry name" value="MAPEG"/>
    <property type="match status" value="1"/>
</dbReference>
<dbReference type="Gene3D" id="1.20.120.550">
    <property type="entry name" value="Membrane associated eicosanoid/glutathione metabolism-like domain"/>
    <property type="match status" value="1"/>
</dbReference>
<feature type="transmembrane region" description="Helical" evidence="5">
    <location>
        <begin position="121"/>
        <end position="142"/>
    </location>
</feature>
<evidence type="ECO:0000256" key="4">
    <source>
        <dbReference type="ARBA" id="ARBA00023136"/>
    </source>
</evidence>
<organism evidence="6 7">
    <name type="scientific">Parasedimentitalea maritima</name>
    <dbReference type="NCBI Taxonomy" id="2578117"/>
    <lineage>
        <taxon>Bacteria</taxon>
        <taxon>Pseudomonadati</taxon>
        <taxon>Pseudomonadota</taxon>
        <taxon>Alphaproteobacteria</taxon>
        <taxon>Rhodobacterales</taxon>
        <taxon>Paracoccaceae</taxon>
        <taxon>Parasedimentitalea</taxon>
    </lineage>
</organism>
<evidence type="ECO:0000256" key="2">
    <source>
        <dbReference type="ARBA" id="ARBA00022692"/>
    </source>
</evidence>
<keyword evidence="4 5" id="KW-0472">Membrane</keyword>
<dbReference type="GO" id="GO:0016020">
    <property type="term" value="C:membrane"/>
    <property type="evidence" value="ECO:0007669"/>
    <property type="project" value="UniProtKB-SubCell"/>
</dbReference>
<dbReference type="PANTHER" id="PTHR35371:SF1">
    <property type="entry name" value="BLR7753 PROTEIN"/>
    <property type="match status" value="1"/>
</dbReference>
<dbReference type="PANTHER" id="PTHR35371">
    <property type="entry name" value="INNER MEMBRANE PROTEIN"/>
    <property type="match status" value="1"/>
</dbReference>